<dbReference type="OrthoDB" id="5297629at2"/>
<organism evidence="2 3">
    <name type="scientific">Raineya orbicola</name>
    <dbReference type="NCBI Taxonomy" id="2016530"/>
    <lineage>
        <taxon>Bacteria</taxon>
        <taxon>Pseudomonadati</taxon>
        <taxon>Bacteroidota</taxon>
        <taxon>Cytophagia</taxon>
        <taxon>Cytophagales</taxon>
        <taxon>Raineyaceae</taxon>
        <taxon>Raineya</taxon>
    </lineage>
</organism>
<dbReference type="Pfam" id="PF09345">
    <property type="entry name" value="SiaC"/>
    <property type="match status" value="1"/>
</dbReference>
<protein>
    <recommendedName>
        <fullName evidence="1">SiaC family regulatory phosphoprotein domain-containing protein</fullName>
    </recommendedName>
</protein>
<dbReference type="EMBL" id="NKXO01000002">
    <property type="protein sequence ID" value="PKQ70775.1"/>
    <property type="molecule type" value="Genomic_DNA"/>
</dbReference>
<gene>
    <name evidence="2" type="ORF">Rain11_0121</name>
</gene>
<keyword evidence="3" id="KW-1185">Reference proteome</keyword>
<reference evidence="2 3" key="1">
    <citation type="submission" date="2017-06" db="EMBL/GenBank/DDBJ databases">
        <title>Raineya orbicola gen. nov., sp. nov. a slightly thermophilic bacterium of the phylum Bacteroidetes and the description of Raineyaceae fam. nov.</title>
        <authorList>
            <person name="Albuquerque L."/>
            <person name="Polonia A.R.M."/>
            <person name="Barroso C."/>
            <person name="Froufe H.J.C."/>
            <person name="Lage O."/>
            <person name="Lobo-Da-Cunha A."/>
            <person name="Egas C."/>
            <person name="Da Costa M.S."/>
        </authorList>
    </citation>
    <scope>NUCLEOTIDE SEQUENCE [LARGE SCALE GENOMIC DNA]</scope>
    <source>
        <strain evidence="2 3">SPSPC-11</strain>
    </source>
</reference>
<feature type="domain" description="SiaC family regulatory phosphoprotein" evidence="1">
    <location>
        <begin position="6"/>
        <end position="123"/>
    </location>
</feature>
<name>A0A2N3IKB1_9BACT</name>
<sequence length="126" mass="14854">MESLIIENTNKTPRVFFNALSGKMELAGRSIPENSFQFYEPLLQWLDEYAKNPQELTHFTFKLDYFNTSSSMYILGILKKLEKMHAEGKKIRVSWYYDSEDEDMLQTGEDLRQIVKIPIEMTELES</sequence>
<proteinExistence type="predicted"/>
<evidence type="ECO:0000313" key="2">
    <source>
        <dbReference type="EMBL" id="PKQ70775.1"/>
    </source>
</evidence>
<dbReference type="RefSeq" id="WP_101357390.1">
    <property type="nucleotide sequence ID" value="NZ_NKXO01000002.1"/>
</dbReference>
<dbReference type="AlphaFoldDB" id="A0A2N3IKB1"/>
<dbReference type="InterPro" id="IPR018530">
    <property type="entry name" value="SiaC"/>
</dbReference>
<evidence type="ECO:0000259" key="1">
    <source>
        <dbReference type="Pfam" id="PF09345"/>
    </source>
</evidence>
<comment type="caution">
    <text evidence="2">The sequence shown here is derived from an EMBL/GenBank/DDBJ whole genome shotgun (WGS) entry which is preliminary data.</text>
</comment>
<evidence type="ECO:0000313" key="3">
    <source>
        <dbReference type="Proteomes" id="UP000233387"/>
    </source>
</evidence>
<accession>A0A2N3IKB1</accession>
<dbReference type="Proteomes" id="UP000233387">
    <property type="component" value="Unassembled WGS sequence"/>
</dbReference>